<keyword evidence="2" id="KW-0677">Repeat</keyword>
<dbReference type="PROSITE" id="PS51450">
    <property type="entry name" value="LRR"/>
    <property type="match status" value="1"/>
</dbReference>
<organism evidence="3 4">
    <name type="scientific">Chlorogloeopsis fritschii PCC 6912</name>
    <dbReference type="NCBI Taxonomy" id="211165"/>
    <lineage>
        <taxon>Bacteria</taxon>
        <taxon>Bacillati</taxon>
        <taxon>Cyanobacteriota</taxon>
        <taxon>Cyanophyceae</taxon>
        <taxon>Nostocales</taxon>
        <taxon>Chlorogloeopsidaceae</taxon>
        <taxon>Chlorogloeopsis</taxon>
    </lineage>
</organism>
<dbReference type="OrthoDB" id="570427at2"/>
<dbReference type="Gene3D" id="3.80.10.10">
    <property type="entry name" value="Ribonuclease Inhibitor"/>
    <property type="match status" value="1"/>
</dbReference>
<dbReference type="STRING" id="211165.GCA_000317285_06555"/>
<dbReference type="EMBL" id="RSCJ01000022">
    <property type="protein sequence ID" value="RUR75944.1"/>
    <property type="molecule type" value="Genomic_DNA"/>
</dbReference>
<dbReference type="Proteomes" id="UP000268857">
    <property type="component" value="Unassembled WGS sequence"/>
</dbReference>
<dbReference type="InterPro" id="IPR001611">
    <property type="entry name" value="Leu-rich_rpt"/>
</dbReference>
<evidence type="ECO:0000313" key="4">
    <source>
        <dbReference type="Proteomes" id="UP000268857"/>
    </source>
</evidence>
<sequence>MITEFSLYVVVIKKGFLFVFGNEIVDVAPLQNLTELRSLWLGNNPITDIALLTNPGELEELLLFNTQVADISPLQGLNQRALARPVQHACG</sequence>
<accession>A0A3S0XSG6</accession>
<gene>
    <name evidence="3" type="ORF">PCC6912_45160</name>
</gene>
<proteinExistence type="predicted"/>
<evidence type="ECO:0000256" key="2">
    <source>
        <dbReference type="ARBA" id="ARBA00022737"/>
    </source>
</evidence>
<protein>
    <recommendedName>
        <fullName evidence="5">Leucine-rich repeat domain-containing protein</fullName>
    </recommendedName>
</protein>
<dbReference type="SUPFAM" id="SSF52058">
    <property type="entry name" value="L domain-like"/>
    <property type="match status" value="1"/>
</dbReference>
<comment type="caution">
    <text evidence="3">The sequence shown here is derived from an EMBL/GenBank/DDBJ whole genome shotgun (WGS) entry which is preliminary data.</text>
</comment>
<keyword evidence="4" id="KW-1185">Reference proteome</keyword>
<evidence type="ECO:0008006" key="5">
    <source>
        <dbReference type="Google" id="ProtNLM"/>
    </source>
</evidence>
<keyword evidence="1" id="KW-0433">Leucine-rich repeat</keyword>
<name>A0A3S0XSG6_CHLFR</name>
<dbReference type="AlphaFoldDB" id="A0A3S0XSG6"/>
<evidence type="ECO:0000313" key="3">
    <source>
        <dbReference type="EMBL" id="RUR75944.1"/>
    </source>
</evidence>
<reference evidence="3 4" key="1">
    <citation type="journal article" date="2019" name="Genome Biol. Evol.">
        <title>Day and night: Metabolic profiles and evolutionary relationships of six axenic non-marine cyanobacteria.</title>
        <authorList>
            <person name="Will S.E."/>
            <person name="Henke P."/>
            <person name="Boedeker C."/>
            <person name="Huang S."/>
            <person name="Brinkmann H."/>
            <person name="Rohde M."/>
            <person name="Jarek M."/>
            <person name="Friedl T."/>
            <person name="Seufert S."/>
            <person name="Schumacher M."/>
            <person name="Overmann J."/>
            <person name="Neumann-Schaal M."/>
            <person name="Petersen J."/>
        </authorList>
    </citation>
    <scope>NUCLEOTIDE SEQUENCE [LARGE SCALE GENOMIC DNA]</scope>
    <source>
        <strain evidence="3 4">PCC 6912</strain>
    </source>
</reference>
<dbReference type="InterPro" id="IPR025875">
    <property type="entry name" value="Leu-rich_rpt_4"/>
</dbReference>
<evidence type="ECO:0000256" key="1">
    <source>
        <dbReference type="ARBA" id="ARBA00022614"/>
    </source>
</evidence>
<dbReference type="Pfam" id="PF12799">
    <property type="entry name" value="LRR_4"/>
    <property type="match status" value="1"/>
</dbReference>
<dbReference type="InterPro" id="IPR032675">
    <property type="entry name" value="LRR_dom_sf"/>
</dbReference>
<dbReference type="RefSeq" id="WP_026087614.1">
    <property type="nucleotide sequence ID" value="NZ_AJLN01000152.1"/>
</dbReference>